<name>A0A6J4SN74_9ACTN</name>
<organism evidence="1">
    <name type="scientific">uncultured Rubrobacteraceae bacterium</name>
    <dbReference type="NCBI Taxonomy" id="349277"/>
    <lineage>
        <taxon>Bacteria</taxon>
        <taxon>Bacillati</taxon>
        <taxon>Actinomycetota</taxon>
        <taxon>Rubrobacteria</taxon>
        <taxon>Rubrobacterales</taxon>
        <taxon>Rubrobacteraceae</taxon>
        <taxon>environmental samples</taxon>
    </lineage>
</organism>
<dbReference type="AlphaFoldDB" id="A0A6J4SN74"/>
<reference evidence="1" key="1">
    <citation type="submission" date="2020-02" db="EMBL/GenBank/DDBJ databases">
        <authorList>
            <person name="Meier V. D."/>
        </authorList>
    </citation>
    <scope>NUCLEOTIDE SEQUENCE</scope>
    <source>
        <strain evidence="1">AVDCRST_MAG05</strain>
    </source>
</reference>
<sequence length="42" mass="4425">MVSAQSEGAAQRSPSAFLAGPVFAPPWYIGEIMPYPETAPTT</sequence>
<evidence type="ECO:0000313" key="1">
    <source>
        <dbReference type="EMBL" id="CAA9498921.1"/>
    </source>
</evidence>
<accession>A0A6J4SN74</accession>
<dbReference type="EMBL" id="CADCVM010000247">
    <property type="protein sequence ID" value="CAA9498921.1"/>
    <property type="molecule type" value="Genomic_DNA"/>
</dbReference>
<proteinExistence type="predicted"/>
<gene>
    <name evidence="1" type="ORF">AVDCRST_MAG05-2316</name>
</gene>
<protein>
    <submittedName>
        <fullName evidence="1">Uncharacterized protein</fullName>
    </submittedName>
</protein>